<accession>A0A7I4YFZ9</accession>
<dbReference type="WBParaSite" id="HCON_00088646-00001">
    <property type="protein sequence ID" value="HCON_00088646-00001"/>
    <property type="gene ID" value="HCON_00088646"/>
</dbReference>
<dbReference type="Proteomes" id="UP000025227">
    <property type="component" value="Unplaced"/>
</dbReference>
<name>A0A7I4YFZ9_HAECO</name>
<evidence type="ECO:0000256" key="2">
    <source>
        <dbReference type="SAM" id="SignalP"/>
    </source>
</evidence>
<sequence length="442" mass="50036">MLRLVLYALFLAGFVRIGHAEESLCASTDSVRNSCERRVVIAIDDISNIANDRVREYSMVRSVLRYLDIRNDSIKVALATYGTDPFTSYTSYSSTRDTVCNDLVDLWLDNRPANDVTPSRKIQDLVSNITTKIDLNNALLILFTKDNEQEDVDAASGVIRWPIHRGTFKSFSAIVVNMGNSSFNTWPENSNVNVNSWNNVDHVADMISRYVCDISTTRTITLSTSTNPSTTLVPTTVSTTRSTTSTATRTTVFPSTPTTTASTPTKVISTTTTTVPTTTADTTSPTTPVTSTTTTTVPTTTTTSTTTPATSTTTTTVPTTTRTTVFPSTPTTDSKHTYKSDFYDYNNSSHHHRRYNFPHHSSNFYDYNNSSHHHYIYNFHHHSSNFYDYNNSSHHHYNFHHHSSNFYDYNISSHHHYNFHHHSSDFYDYNNSSHHHYNFHHH</sequence>
<feature type="region of interest" description="Disordered" evidence="1">
    <location>
        <begin position="227"/>
        <end position="332"/>
    </location>
</feature>
<keyword evidence="2" id="KW-0732">Signal</keyword>
<organism evidence="3 4">
    <name type="scientific">Haemonchus contortus</name>
    <name type="common">Barber pole worm</name>
    <dbReference type="NCBI Taxonomy" id="6289"/>
    <lineage>
        <taxon>Eukaryota</taxon>
        <taxon>Metazoa</taxon>
        <taxon>Ecdysozoa</taxon>
        <taxon>Nematoda</taxon>
        <taxon>Chromadorea</taxon>
        <taxon>Rhabditida</taxon>
        <taxon>Rhabditina</taxon>
        <taxon>Rhabditomorpha</taxon>
        <taxon>Strongyloidea</taxon>
        <taxon>Trichostrongylidae</taxon>
        <taxon>Haemonchus</taxon>
    </lineage>
</organism>
<evidence type="ECO:0000313" key="4">
    <source>
        <dbReference type="WBParaSite" id="HCON_00088646-00001"/>
    </source>
</evidence>
<dbReference type="InterPro" id="IPR036465">
    <property type="entry name" value="vWFA_dom_sf"/>
</dbReference>
<dbReference type="SUPFAM" id="SSF53300">
    <property type="entry name" value="vWA-like"/>
    <property type="match status" value="1"/>
</dbReference>
<keyword evidence="3" id="KW-1185">Reference proteome</keyword>
<proteinExistence type="predicted"/>
<feature type="chain" id="PRO_5029692242" evidence="2">
    <location>
        <begin position="21"/>
        <end position="442"/>
    </location>
</feature>
<protein>
    <submittedName>
        <fullName evidence="4">VWFA domain-containing protein</fullName>
    </submittedName>
</protein>
<dbReference type="AlphaFoldDB" id="A0A7I4YFZ9"/>
<dbReference type="OrthoDB" id="10419565at2759"/>
<feature type="signal peptide" evidence="2">
    <location>
        <begin position="1"/>
        <end position="20"/>
    </location>
</feature>
<evidence type="ECO:0000313" key="3">
    <source>
        <dbReference type="Proteomes" id="UP000025227"/>
    </source>
</evidence>
<evidence type="ECO:0000256" key="1">
    <source>
        <dbReference type="SAM" id="MobiDB-lite"/>
    </source>
</evidence>
<reference evidence="4" key="1">
    <citation type="submission" date="2020-12" db="UniProtKB">
        <authorList>
            <consortium name="WormBaseParasite"/>
        </authorList>
    </citation>
    <scope>IDENTIFICATION</scope>
    <source>
        <strain evidence="4">MHco3</strain>
    </source>
</reference>